<name>A0AAI9XH22_9PEZI</name>
<keyword evidence="2" id="KW-1185">Reference proteome</keyword>
<feature type="non-terminal residue" evidence="1">
    <location>
        <position position="1"/>
    </location>
</feature>
<comment type="caution">
    <text evidence="1">The sequence shown here is derived from an EMBL/GenBank/DDBJ whole genome shotgun (WGS) entry which is preliminary data.</text>
</comment>
<accession>A0AAI9XH22</accession>
<dbReference type="AlphaFoldDB" id="A0AAI9XH22"/>
<proteinExistence type="predicted"/>
<gene>
    <name evidence="1" type="ORF">CCUS01_12085</name>
</gene>
<sequence length="62" mass="6704">SGEDGEVRSNSIERAVSDAARIAVQTGVHGRYLSMIRGPDSSGPGRMRELEFVAKCERARLA</sequence>
<reference evidence="1" key="1">
    <citation type="submission" date="2016-11" db="EMBL/GenBank/DDBJ databases">
        <title>The genome sequence of Colletotrichum cuscutae.</title>
        <authorList>
            <person name="Baroncelli R."/>
        </authorList>
    </citation>
    <scope>NUCLEOTIDE SEQUENCE</scope>
    <source>
        <strain evidence="1">IMI 304802</strain>
    </source>
</reference>
<evidence type="ECO:0000313" key="1">
    <source>
        <dbReference type="EMBL" id="KAK1448009.1"/>
    </source>
</evidence>
<organism evidence="1 2">
    <name type="scientific">Colletotrichum cuscutae</name>
    <dbReference type="NCBI Taxonomy" id="1209917"/>
    <lineage>
        <taxon>Eukaryota</taxon>
        <taxon>Fungi</taxon>
        <taxon>Dikarya</taxon>
        <taxon>Ascomycota</taxon>
        <taxon>Pezizomycotina</taxon>
        <taxon>Sordariomycetes</taxon>
        <taxon>Hypocreomycetidae</taxon>
        <taxon>Glomerellales</taxon>
        <taxon>Glomerellaceae</taxon>
        <taxon>Colletotrichum</taxon>
        <taxon>Colletotrichum acutatum species complex</taxon>
    </lineage>
</organism>
<protein>
    <submittedName>
        <fullName evidence="1">Uncharacterized protein</fullName>
    </submittedName>
</protein>
<dbReference type="Proteomes" id="UP001239213">
    <property type="component" value="Unassembled WGS sequence"/>
</dbReference>
<evidence type="ECO:0000313" key="2">
    <source>
        <dbReference type="Proteomes" id="UP001239213"/>
    </source>
</evidence>
<dbReference type="EMBL" id="MPDP01000313">
    <property type="protein sequence ID" value="KAK1448009.1"/>
    <property type="molecule type" value="Genomic_DNA"/>
</dbReference>